<dbReference type="Gene3D" id="3.80.10.10">
    <property type="entry name" value="Ribonuclease Inhibitor"/>
    <property type="match status" value="1"/>
</dbReference>
<dbReference type="InterPro" id="IPR032675">
    <property type="entry name" value="LRR_dom_sf"/>
</dbReference>
<dbReference type="RefSeq" id="WP_137612500.1">
    <property type="nucleotide sequence ID" value="NZ_BJDF01000033.1"/>
</dbReference>
<dbReference type="SUPFAM" id="SSF52058">
    <property type="entry name" value="L domain-like"/>
    <property type="match status" value="1"/>
</dbReference>
<dbReference type="InterPro" id="IPR011889">
    <property type="entry name" value="Liste_lipo_26"/>
</dbReference>
<evidence type="ECO:0000313" key="2">
    <source>
        <dbReference type="EMBL" id="MFC6176332.1"/>
    </source>
</evidence>
<accession>A0ABW1RJS6</accession>
<name>A0ABW1RJS6_9LACO</name>
<dbReference type="NCBIfam" id="TIGR02167">
    <property type="entry name" value="Liste_lipo_26"/>
    <property type="match status" value="2"/>
</dbReference>
<dbReference type="Pfam" id="PF03382">
    <property type="entry name" value="DUF285"/>
    <property type="match status" value="1"/>
</dbReference>
<dbReference type="InterPro" id="IPR024968">
    <property type="entry name" value="SlpA_C_lactobacillus"/>
</dbReference>
<sequence>MRKQLISLGTSILFATLTIGIGPTVIHAATEPVVSETNKVAAAENEVIANGNDGEAQWSLTSDGTLHISGGEVSADGSSFAASMDDDLKPTVTKVSFEGHVIAQNSTTQFFEGFKNIVEIDGLENFDTNGTTDMSRMFQNLTKLKTVDLNKLNVSHVTNISNIFLNSGLESIDISDWDVSSLKNVNNLFYDMPDLTSVKMFKDFKNISSVSGMFQKSKIKNLDVSDWDMSNIKDASMMFAESSIETLNVSGWNLENANNLVWMFAKMPKLTSINVSNWHLPNDVSMDAMFSGDTSLKQLDLSTWHNIGSSFESGLNNTGITQLKVSADTELANSYFGTTEDEEGDIIVDEEGVPVYSGYLIKVGASDTELIAAKDFTNGAQGTYNYVDPSEITAKATIESNRGDQIIDVAVSGDLTQEFDVIVPTISGATTDKEKVKGKLVATTDEAGNTVYTVLINDPKGAGYVTYTGGDSGNAGGGSNSSNKPEVTNAKRLVSVHADKGEAKLYQLNTEQVNGRALASGSDWYSDQQMVKNGETYYRVATNEWVKASDAYVYESHSGVVVTGSDNYQTLTNSRGKIVSDRALAANSAWRIDRLAYINGDQYYRVATNEFVPIDSVSKL</sequence>
<proteinExistence type="predicted"/>
<dbReference type="InterPro" id="IPR005046">
    <property type="entry name" value="DUF285"/>
</dbReference>
<keyword evidence="3" id="KW-1185">Reference proteome</keyword>
<dbReference type="Pfam" id="PF03217">
    <property type="entry name" value="SlpA"/>
    <property type="match status" value="1"/>
</dbReference>
<protein>
    <submittedName>
        <fullName evidence="2">BspA family leucine-rich repeat surface protein</fullName>
    </submittedName>
</protein>
<organism evidence="2 3">
    <name type="scientific">Companilactobacillus huachuanensis</name>
    <dbReference type="NCBI Taxonomy" id="2559914"/>
    <lineage>
        <taxon>Bacteria</taxon>
        <taxon>Bacillati</taxon>
        <taxon>Bacillota</taxon>
        <taxon>Bacilli</taxon>
        <taxon>Lactobacillales</taxon>
        <taxon>Lactobacillaceae</taxon>
        <taxon>Companilactobacillus</taxon>
    </lineage>
</organism>
<dbReference type="EMBL" id="JBHSSF010000013">
    <property type="protein sequence ID" value="MFC6176332.1"/>
    <property type="molecule type" value="Genomic_DNA"/>
</dbReference>
<comment type="caution">
    <text evidence="2">The sequence shown here is derived from an EMBL/GenBank/DDBJ whole genome shotgun (WGS) entry which is preliminary data.</text>
</comment>
<evidence type="ECO:0000313" key="3">
    <source>
        <dbReference type="Proteomes" id="UP001596288"/>
    </source>
</evidence>
<dbReference type="Proteomes" id="UP001596288">
    <property type="component" value="Unassembled WGS sequence"/>
</dbReference>
<gene>
    <name evidence="2" type="ORF">ACFQAV_05740</name>
</gene>
<evidence type="ECO:0000259" key="1">
    <source>
        <dbReference type="Pfam" id="PF03217"/>
    </source>
</evidence>
<feature type="domain" description="S-layer protein C-terminal" evidence="1">
    <location>
        <begin position="502"/>
        <end position="549"/>
    </location>
</feature>
<reference evidence="3" key="1">
    <citation type="journal article" date="2019" name="Int. J. Syst. Evol. Microbiol.">
        <title>The Global Catalogue of Microorganisms (GCM) 10K type strain sequencing project: providing services to taxonomists for standard genome sequencing and annotation.</title>
        <authorList>
            <consortium name="The Broad Institute Genomics Platform"/>
            <consortium name="The Broad Institute Genome Sequencing Center for Infectious Disease"/>
            <person name="Wu L."/>
            <person name="Ma J."/>
        </authorList>
    </citation>
    <scope>NUCLEOTIDE SEQUENCE [LARGE SCALE GENOMIC DNA]</scope>
    <source>
        <strain evidence="3">CCM 8927</strain>
    </source>
</reference>